<feature type="transmembrane region" description="Helical" evidence="7">
    <location>
        <begin position="20"/>
        <end position="40"/>
    </location>
</feature>
<protein>
    <submittedName>
        <fullName evidence="10">FtsX-like permease family protein</fullName>
    </submittedName>
</protein>
<keyword evidence="11" id="KW-1185">Reference proteome</keyword>
<feature type="domain" description="MacB-like periplasmic core" evidence="9">
    <location>
        <begin position="19"/>
        <end position="212"/>
    </location>
</feature>
<dbReference type="InterPro" id="IPR025857">
    <property type="entry name" value="MacB_PCD"/>
</dbReference>
<evidence type="ECO:0000259" key="8">
    <source>
        <dbReference type="Pfam" id="PF02687"/>
    </source>
</evidence>
<feature type="transmembrane region" description="Helical" evidence="7">
    <location>
        <begin position="718"/>
        <end position="745"/>
    </location>
</feature>
<comment type="caution">
    <text evidence="10">The sequence shown here is derived from an EMBL/GenBank/DDBJ whole genome shotgun (WGS) entry which is preliminary data.</text>
</comment>
<feature type="transmembrane region" description="Helical" evidence="7">
    <location>
        <begin position="336"/>
        <end position="358"/>
    </location>
</feature>
<evidence type="ECO:0000256" key="4">
    <source>
        <dbReference type="ARBA" id="ARBA00022989"/>
    </source>
</evidence>
<evidence type="ECO:0000256" key="7">
    <source>
        <dbReference type="SAM" id="Phobius"/>
    </source>
</evidence>
<feature type="transmembrane region" description="Helical" evidence="7">
    <location>
        <begin position="295"/>
        <end position="316"/>
    </location>
</feature>
<keyword evidence="4 7" id="KW-1133">Transmembrane helix</keyword>
<evidence type="ECO:0000256" key="6">
    <source>
        <dbReference type="ARBA" id="ARBA00038076"/>
    </source>
</evidence>
<dbReference type="InterPro" id="IPR003838">
    <property type="entry name" value="ABC3_permease_C"/>
</dbReference>
<dbReference type="Pfam" id="PF02687">
    <property type="entry name" value="FtsX"/>
    <property type="match status" value="2"/>
</dbReference>
<feature type="domain" description="ABC3 transporter permease C-terminal" evidence="8">
    <location>
        <begin position="723"/>
        <end position="838"/>
    </location>
</feature>
<dbReference type="RefSeq" id="WP_268060734.1">
    <property type="nucleotide sequence ID" value="NZ_JAPQFJ010000005.1"/>
</dbReference>
<gene>
    <name evidence="10" type="ORF">OW729_06860</name>
</gene>
<evidence type="ECO:0000256" key="1">
    <source>
        <dbReference type="ARBA" id="ARBA00004651"/>
    </source>
</evidence>
<dbReference type="EMBL" id="JAPQFJ010000005">
    <property type="protein sequence ID" value="MCY6958320.1"/>
    <property type="molecule type" value="Genomic_DNA"/>
</dbReference>
<reference evidence="10" key="1">
    <citation type="submission" date="2022-12" db="EMBL/GenBank/DDBJ databases">
        <title>Clostridium sp. nov., isolated from industrial wastewater.</title>
        <authorList>
            <person name="Jiayan W."/>
        </authorList>
    </citation>
    <scope>NUCLEOTIDE SEQUENCE</scope>
    <source>
        <strain evidence="10">ZC22-4</strain>
    </source>
</reference>
<feature type="transmembrane region" description="Helical" evidence="7">
    <location>
        <begin position="811"/>
        <end position="828"/>
    </location>
</feature>
<feature type="transmembrane region" description="Helical" evidence="7">
    <location>
        <begin position="240"/>
        <end position="263"/>
    </location>
</feature>
<keyword evidence="3 7" id="KW-0812">Transmembrane</keyword>
<feature type="transmembrane region" description="Helical" evidence="7">
    <location>
        <begin position="413"/>
        <end position="434"/>
    </location>
</feature>
<evidence type="ECO:0000256" key="5">
    <source>
        <dbReference type="ARBA" id="ARBA00023136"/>
    </source>
</evidence>
<organism evidence="10 11">
    <name type="scientific">Clostridium brassicae</name>
    <dbReference type="NCBI Taxonomy" id="2999072"/>
    <lineage>
        <taxon>Bacteria</taxon>
        <taxon>Bacillati</taxon>
        <taxon>Bacillota</taxon>
        <taxon>Clostridia</taxon>
        <taxon>Eubacteriales</taxon>
        <taxon>Clostridiaceae</taxon>
        <taxon>Clostridium</taxon>
    </lineage>
</organism>
<feature type="domain" description="ABC3 transporter permease C-terminal" evidence="8">
    <location>
        <begin position="246"/>
        <end position="368"/>
    </location>
</feature>
<evidence type="ECO:0000256" key="3">
    <source>
        <dbReference type="ARBA" id="ARBA00022692"/>
    </source>
</evidence>
<keyword evidence="2" id="KW-1003">Cell membrane</keyword>
<proteinExistence type="inferred from homology"/>
<keyword evidence="5 7" id="KW-0472">Membrane</keyword>
<evidence type="ECO:0000313" key="11">
    <source>
        <dbReference type="Proteomes" id="UP001144612"/>
    </source>
</evidence>
<dbReference type="InterPro" id="IPR050250">
    <property type="entry name" value="Macrolide_Exporter_MacB"/>
</dbReference>
<evidence type="ECO:0000313" key="10">
    <source>
        <dbReference type="EMBL" id="MCY6958320.1"/>
    </source>
</evidence>
<evidence type="ECO:0000256" key="2">
    <source>
        <dbReference type="ARBA" id="ARBA00022475"/>
    </source>
</evidence>
<dbReference type="PANTHER" id="PTHR30572:SF4">
    <property type="entry name" value="ABC TRANSPORTER PERMEASE YTRF"/>
    <property type="match status" value="1"/>
</dbReference>
<name>A0ABT4D7N8_9CLOT</name>
<evidence type="ECO:0000259" key="9">
    <source>
        <dbReference type="Pfam" id="PF12704"/>
    </source>
</evidence>
<dbReference type="Pfam" id="PF12704">
    <property type="entry name" value="MacB_PCD"/>
    <property type="match status" value="1"/>
</dbReference>
<dbReference type="Proteomes" id="UP001144612">
    <property type="component" value="Unassembled WGS sequence"/>
</dbReference>
<accession>A0ABT4D7N8</accession>
<comment type="subcellular location">
    <subcellularLocation>
        <location evidence="1">Cell membrane</location>
        <topology evidence="1">Multi-pass membrane protein</topology>
    </subcellularLocation>
</comment>
<dbReference type="PANTHER" id="PTHR30572">
    <property type="entry name" value="MEMBRANE COMPONENT OF TRANSPORTER-RELATED"/>
    <property type="match status" value="1"/>
</dbReference>
<sequence length="847" mass="94882">MRSYKDITNKYLKNNKKRSILTICGIILSVALVTSIGLFIKSMQNSFVQSEIREKGSFHLQMSKNDEDAYKKLKNNPKVDKVGLKENLESVKLRDSKEIDIKKFNKDALELLPYKTIEGRFPNKDEEIALEPWALNYIKDKPKVGNVIKLDIGNGVIKDYKITGLIANDAVTQFEGKSLGITYSDKFDIIKSTIYVRISEKADISDTVAELKGSFKNITTNSNLLTYLGEGENRGVNTGLYLVAAIVIIIAVIATIAVIYNSFQISVIERMKQYGLLRAVGATPKQVRKIVLREATIISLIGIPIGLICGIFAVAVVCKLFKMMSGSVFGEMDIVVPYYVLVISAIIGLVSIYISALIPARFAGKISPLTAISSRASITKEKIKKNRGRIAKKFLGINSLMAFKNIKRNKRRFNITVFSISISVTIFIAFYSFVNISQMFTDQDSESYKTHFVIMDTINKKGNNSLTKDMIDDVKKNDLVKNIFVSYGNYASKALILDNQKDKEVSSMMPNLYKKINFEGKDMTSLDMSFDIYEEAKLKGSTAYVKQGKINAEKMNKENGVILVRNNLLKVNGKYYEGPITTLKVGDSLYVNKNIEYQKSIQDENYNKSNNKNETVKNVDKDMVKIKIVAIVDDPPYSENFKLKDLKLITTKEVIKNISGKNVDDMPLKSAEIVLKDQNKEAEFEKWIQPIGDIKGVKVINMVKQLQQMKNSILQMKVLMYGFVAVISLIGGVNIINTITTNLILRKKEIASLSALGMTYKNIRSMILTEGILYALYGCFYGAIVGTGFSYMISVSFGHIKRFKWGVPWEVIGISVVAAVIVGLIAVIKPLNQIKKENTIDLIRADA</sequence>
<feature type="transmembrane region" description="Helical" evidence="7">
    <location>
        <begin position="766"/>
        <end position="791"/>
    </location>
</feature>
<comment type="similarity">
    <text evidence="6">Belongs to the ABC-4 integral membrane protein family.</text>
</comment>